<keyword evidence="1" id="KW-0812">Transmembrane</keyword>
<dbReference type="AlphaFoldDB" id="A0A158CVM3"/>
<dbReference type="PROSITE" id="PS51318">
    <property type="entry name" value="TAT"/>
    <property type="match status" value="1"/>
</dbReference>
<evidence type="ECO:0008006" key="4">
    <source>
        <dbReference type="Google" id="ProtNLM"/>
    </source>
</evidence>
<evidence type="ECO:0000313" key="3">
    <source>
        <dbReference type="Proteomes" id="UP000054851"/>
    </source>
</evidence>
<dbReference type="OrthoDB" id="6385145at2"/>
<dbReference type="Proteomes" id="UP000054851">
    <property type="component" value="Unassembled WGS sequence"/>
</dbReference>
<accession>A0A158CVM3</accession>
<feature type="transmembrane region" description="Helical" evidence="1">
    <location>
        <begin position="16"/>
        <end position="40"/>
    </location>
</feature>
<name>A0A158CVM3_9BURK</name>
<dbReference type="EMBL" id="FCOA02000029">
    <property type="protein sequence ID" value="SAK86378.1"/>
    <property type="molecule type" value="Genomic_DNA"/>
</dbReference>
<gene>
    <name evidence="2" type="ORF">AWB79_06059</name>
</gene>
<dbReference type="InterPro" id="IPR006311">
    <property type="entry name" value="TAT_signal"/>
</dbReference>
<evidence type="ECO:0000256" key="1">
    <source>
        <dbReference type="SAM" id="Phobius"/>
    </source>
</evidence>
<dbReference type="InterPro" id="IPR027056">
    <property type="entry name" value="Gluconate_2DH_su3"/>
</dbReference>
<reference evidence="2" key="1">
    <citation type="submission" date="2016-01" db="EMBL/GenBank/DDBJ databases">
        <authorList>
            <person name="Peeters C."/>
        </authorList>
    </citation>
    <scope>NUCLEOTIDE SEQUENCE</scope>
    <source>
        <strain evidence="2">LMG 29322</strain>
    </source>
</reference>
<dbReference type="STRING" id="1777140.AWB79_06059"/>
<organism evidence="2 3">
    <name type="scientific">Caballeronia hypogeia</name>
    <dbReference type="NCBI Taxonomy" id="1777140"/>
    <lineage>
        <taxon>Bacteria</taxon>
        <taxon>Pseudomonadati</taxon>
        <taxon>Pseudomonadota</taxon>
        <taxon>Betaproteobacteria</taxon>
        <taxon>Burkholderiales</taxon>
        <taxon>Burkholderiaceae</taxon>
        <taxon>Caballeronia</taxon>
    </lineage>
</organism>
<comment type="caution">
    <text evidence="2">The sequence shown here is derived from an EMBL/GenBank/DDBJ whole genome shotgun (WGS) entry which is preliminary data.</text>
</comment>
<protein>
    <recommendedName>
        <fullName evidence="4">Twin-arginine translocation pathway signal</fullName>
    </recommendedName>
</protein>
<keyword evidence="1" id="KW-0472">Membrane</keyword>
<sequence>MKKYSETAATLKGRRGFIIGAGATVTAAGIWSMTGIAAFAGTSNSLLDYVCDQTIPDTDTPGAVAVGVPRFVQLAISRGLLGAKSNLLESLTTELDTAARGKFMALPADARLQVLARHDADSFERGRSKPGRAWPTVKRLVIVGYYTSEVGGSRELRYVLDPGEFKPDVPYASGDRAYSNDWFGVM</sequence>
<proteinExistence type="predicted"/>
<keyword evidence="1" id="KW-1133">Transmembrane helix</keyword>
<evidence type="ECO:0000313" key="2">
    <source>
        <dbReference type="EMBL" id="SAK86378.1"/>
    </source>
</evidence>
<keyword evidence="3" id="KW-1185">Reference proteome</keyword>
<dbReference type="Pfam" id="PF13618">
    <property type="entry name" value="Gluconate_2-dh3"/>
    <property type="match status" value="1"/>
</dbReference>
<dbReference type="RefSeq" id="WP_061171098.1">
    <property type="nucleotide sequence ID" value="NZ_FCOA02000029.1"/>
</dbReference>